<proteinExistence type="predicted"/>
<protein>
    <submittedName>
        <fullName evidence="2">Uncharacterized protein</fullName>
    </submittedName>
</protein>
<reference evidence="3" key="1">
    <citation type="journal article" date="2019" name="Int. J. Syst. Evol. Microbiol.">
        <title>The Global Catalogue of Microorganisms (GCM) 10K type strain sequencing project: providing services to taxonomists for standard genome sequencing and annotation.</title>
        <authorList>
            <consortium name="The Broad Institute Genomics Platform"/>
            <consortium name="The Broad Institute Genome Sequencing Center for Infectious Disease"/>
            <person name="Wu L."/>
            <person name="Ma J."/>
        </authorList>
    </citation>
    <scope>NUCLEOTIDE SEQUENCE [LARGE SCALE GENOMIC DNA]</scope>
    <source>
        <strain evidence="3">KCTC 42739</strain>
    </source>
</reference>
<sequence length="512" mass="56000">MQVERRRYSRTNSSGIFRPMTPDQLHRNAVAASCLDDQYIDRGTLLSKSLGFRQHYTSCVLDEFAKCLLSAEQVVVNRTYLQNTEVMQQLAPPNDEADDTAIIKLIDDGAIVAYLYSDEDPTLKGSVDSGAMNADAASAWNRVCERTEPRCVRLDWDDRIDRQLRSDRLATRFAQRLATVAETGRPDLLRDLSRRHSDEDVAAFGRYLRDILLPIARDAPTRRQLYERLVVQDGSDVVDTAIDVAKPFACEIKQLIDLIYNANMAGALGLNNVTPSGAVSADLLADAGLTPQRGREATPDLAAAIAALAVTMQDRQHREQTVPHLGTLSLDQVVRIRDHSTWRRYVRAVSDLQTLDTSVSEAAFFSAVETALGEALDRSAALSSYLYQHHGALRQRRTQARSLIAQAGSLCFGAAIGTAVGACFPGTPDGSFAGNMASGVLQSVLERPLRHLAMRIDPLGGTFAAWRLPELKLTGGAATMQKFRAELDQRRIDTGPVNPAAPGAPTLEAEIG</sequence>
<comment type="caution">
    <text evidence="2">The sequence shown here is derived from an EMBL/GenBank/DDBJ whole genome shotgun (WGS) entry which is preliminary data.</text>
</comment>
<evidence type="ECO:0000313" key="2">
    <source>
        <dbReference type="EMBL" id="MFC3580080.1"/>
    </source>
</evidence>
<gene>
    <name evidence="2" type="ORF">ACFONA_07865</name>
</gene>
<organism evidence="2 3">
    <name type="scientific">Sphingomonas hylomeconis</name>
    <dbReference type="NCBI Taxonomy" id="1395958"/>
    <lineage>
        <taxon>Bacteria</taxon>
        <taxon>Pseudomonadati</taxon>
        <taxon>Pseudomonadota</taxon>
        <taxon>Alphaproteobacteria</taxon>
        <taxon>Sphingomonadales</taxon>
        <taxon>Sphingomonadaceae</taxon>
        <taxon>Sphingomonas</taxon>
    </lineage>
</organism>
<dbReference type="Proteomes" id="UP001595713">
    <property type="component" value="Unassembled WGS sequence"/>
</dbReference>
<evidence type="ECO:0000313" key="3">
    <source>
        <dbReference type="Proteomes" id="UP001595713"/>
    </source>
</evidence>
<dbReference type="EMBL" id="JBHRXP010000003">
    <property type="protein sequence ID" value="MFC3580080.1"/>
    <property type="molecule type" value="Genomic_DNA"/>
</dbReference>
<name>A0ABV7SVE0_9SPHN</name>
<feature type="region of interest" description="Disordered" evidence="1">
    <location>
        <begin position="493"/>
        <end position="512"/>
    </location>
</feature>
<evidence type="ECO:0000256" key="1">
    <source>
        <dbReference type="SAM" id="MobiDB-lite"/>
    </source>
</evidence>
<keyword evidence="3" id="KW-1185">Reference proteome</keyword>
<accession>A0ABV7SVE0</accession>